<feature type="chain" id="PRO_5003192216" evidence="1">
    <location>
        <begin position="17"/>
        <end position="1690"/>
    </location>
</feature>
<evidence type="ECO:0000313" key="3">
    <source>
        <dbReference type="Proteomes" id="UP000001307"/>
    </source>
</evidence>
<organism evidence="2">
    <name type="scientific">Oikopleura dioica</name>
    <name type="common">Tunicate</name>
    <dbReference type="NCBI Taxonomy" id="34765"/>
    <lineage>
        <taxon>Eukaryota</taxon>
        <taxon>Metazoa</taxon>
        <taxon>Chordata</taxon>
        <taxon>Tunicata</taxon>
        <taxon>Appendicularia</taxon>
        <taxon>Copelata</taxon>
        <taxon>Oikopleuridae</taxon>
        <taxon>Oikopleura</taxon>
    </lineage>
</organism>
<dbReference type="InParanoid" id="E4X1J5"/>
<sequence length="1690" mass="186820">MRETLLLLLFVGQNAAQQGKCAACVGRIDHTGDIQGNPACFEDLEEDDDRVDWRLCPILIGLDPVCESTAITHWAPDGKQTLTVVRSCAEVPIGTEEHNDSFCLDEVISSQTGEHWRSCTSFCDAREEFMYECNRNTMLSTIALHDSGNAELSCQTCSGEDCESGEVSENCPIWANHACFSATEFEINEENEEFEKISMNRGCSSFSNVDKCNEIERNSDICRQSCFEPDCNTNDLRPLSRCHVCEALLDPFSDQPNDCYNSTEENIVTCAFEELFCATKFTAEWTKRGNQIHRLVRGCSEHPSPEEFTEKANCVASSVNNERTKDCRVSCESYGCNSGNDIFDLFNDGTVSSCLTCNNTDECLDGISGFFECPDYATAGCYVGTNWKGEDDFEIYSNGMKSSAFFAFLAGSTGVKADGEAHVCTGCFVTRDHTGARLFGDEDCDNDEAIEQRWIDFQSGADGYEQNVTASPYFFTCPASDTEGFTSSCETTVFVQWEANGRENFQINRGCYIHPVGIPDDDCTVWTNNERFHSCYKLCRGDEIESINDPSVPCNALPEYGLKSVEELHYQDSGATPQKCHTCSAKYGSEQEEIDACKNLNDKNASPEECPGWASRGCFEVEEITLRPDINQTKPDIGYHKGCSAFDTFNDDADEQGIICQEFQGALFEWGEACKTTCKDGDYCNEDLLEELPIKCYTCEYTWSDHGGIQGDPACAFHDLLGPIQLQNCPADKNHCVVEMTAKMIETGEQQHTIKRYCGDEAPQEETPETNCDTSISSDFSNLWAVKQCKTSCDDQIACNYHDNVFKLFETGNINRCYICADEQEGEEIGGGFCRLIQQSRCPNFADAGCYTSANWLSDWPEHKNTKAQFYHGCSSFTADEIRQECHRKLVGGQLDSQAFDLTICREVCDNFSDCNFTPITPPVAPKCAACVATKDHLGNIIAGNPKCFENLEADDEDIFWAACPSTDGSPFKPVCESSSYVQWEPNGRQTLTVTQGCFEVLREENNDLDVCNFETVTGGIQVRNCIKTCDPTGRGDECNRRNMEAVIAKQGIENSEITCRSCSANSTSSPAEIEYCRNVPSPIDPTGCPSWANRACFNVRDAVIKPDGDASPGDSDIAYHKGCSSFDFTEEDNDNVETTESVNCREYYDINAHRYTESCKETCNDNFCNEGEVKQPMKCFSCNYAWDDFGIAVGSGDPRCRNPRNFAPSDLTTCPEDNPYCFTEFEADWNQRGNQFHRVARGCTSHKSVEPPTKADNCETYLSNTNGQWSQKTCAVSCDSAVLGCNDNNDIYDLFSTSKVSRCHSCHLSERPGENIGVQDCDTNTHAGDSKTCEKYEDNGCYTAKNWHVEYGTELKEAYRGCSSFTQEEVNAPSCEDFVLGGAGGSSSSVYTTCREWCDNDRCNDQVIENPGPDLSVKCISCEAEMDFFGNITSGNHLCFEDGLGKEYEQSCDTNVGGGRVPYCSNDLEVDWLPNGRQVLRIKRGCKQQTEAQSYCNEGSRGPVMFKHCQEQCAAQQGEVCNRDTIEALLSKFDSGKNMMCRECYADATMGEEWMEYCRNQPSPEDQGHQCPKWANTGCFNVRVIENGEDIAYSKGCSSFEIEGTQCTQFTAPDGESASVSRNTCDASVTPFCNKGEVDEAICGGNGGDGGNNGNGGDGGNGGDDGDDGNNASTFAFSGLLMLFTALLY</sequence>
<reference evidence="2" key="1">
    <citation type="journal article" date="2010" name="Science">
        <title>Plasticity of animal genome architecture unmasked by rapid evolution of a pelagic tunicate.</title>
        <authorList>
            <person name="Denoeud F."/>
            <person name="Henriet S."/>
            <person name="Mungpakdee S."/>
            <person name="Aury J.M."/>
            <person name="Da Silva C."/>
            <person name="Brinkmann H."/>
            <person name="Mikhaleva J."/>
            <person name="Olsen L.C."/>
            <person name="Jubin C."/>
            <person name="Canestro C."/>
            <person name="Bouquet J.M."/>
            <person name="Danks G."/>
            <person name="Poulain J."/>
            <person name="Campsteijn C."/>
            <person name="Adamski M."/>
            <person name="Cross I."/>
            <person name="Yadetie F."/>
            <person name="Muffato M."/>
            <person name="Louis A."/>
            <person name="Butcher S."/>
            <person name="Tsagkogeorga G."/>
            <person name="Konrad A."/>
            <person name="Singh S."/>
            <person name="Jensen M.F."/>
            <person name="Cong E.H."/>
            <person name="Eikeseth-Otteraa H."/>
            <person name="Noel B."/>
            <person name="Anthouard V."/>
            <person name="Porcel B.M."/>
            <person name="Kachouri-Lafond R."/>
            <person name="Nishino A."/>
            <person name="Ugolini M."/>
            <person name="Chourrout P."/>
            <person name="Nishida H."/>
            <person name="Aasland R."/>
            <person name="Huzurbazar S."/>
            <person name="Westhof E."/>
            <person name="Delsuc F."/>
            <person name="Lehrach H."/>
            <person name="Reinhardt R."/>
            <person name="Weissenbach J."/>
            <person name="Roy S.W."/>
            <person name="Artiguenave F."/>
            <person name="Postlethwait J.H."/>
            <person name="Manak J.R."/>
            <person name="Thompson E.M."/>
            <person name="Jaillon O."/>
            <person name="Du Pasquier L."/>
            <person name="Boudinot P."/>
            <person name="Liberles D.A."/>
            <person name="Volff J.N."/>
            <person name="Philippe H."/>
            <person name="Lenhard B."/>
            <person name="Roest Crollius H."/>
            <person name="Wincker P."/>
            <person name="Chourrout D."/>
        </authorList>
    </citation>
    <scope>NUCLEOTIDE SEQUENCE [LARGE SCALE GENOMIC DNA]</scope>
</reference>
<keyword evidence="1" id="KW-0732">Signal</keyword>
<dbReference type="Proteomes" id="UP000001307">
    <property type="component" value="Unassembled WGS sequence"/>
</dbReference>
<evidence type="ECO:0000256" key="1">
    <source>
        <dbReference type="SAM" id="SignalP"/>
    </source>
</evidence>
<dbReference type="EMBL" id="FN653021">
    <property type="protein sequence ID" value="CBY23676.1"/>
    <property type="molecule type" value="Genomic_DNA"/>
</dbReference>
<evidence type="ECO:0000313" key="2">
    <source>
        <dbReference type="EMBL" id="CBY23676.1"/>
    </source>
</evidence>
<name>E4X1J5_OIKDI</name>
<gene>
    <name evidence="2" type="ORF">GSOID_T00016134001</name>
</gene>
<protein>
    <submittedName>
        <fullName evidence="2">Uncharacterized protein</fullName>
    </submittedName>
</protein>
<accession>E4X1J5</accession>
<feature type="signal peptide" evidence="1">
    <location>
        <begin position="1"/>
        <end position="16"/>
    </location>
</feature>
<keyword evidence="3" id="KW-1185">Reference proteome</keyword>
<dbReference type="OrthoDB" id="10299236at2759"/>
<proteinExistence type="predicted"/>